<keyword evidence="1" id="KW-0812">Transmembrane</keyword>
<dbReference type="EMBL" id="JAYWLC010000001">
    <property type="protein sequence ID" value="MER5170418.1"/>
    <property type="molecule type" value="Genomic_DNA"/>
</dbReference>
<keyword evidence="1" id="KW-1133">Transmembrane helix</keyword>
<keyword evidence="3" id="KW-1185">Reference proteome</keyword>
<dbReference type="Proteomes" id="UP001438953">
    <property type="component" value="Unassembled WGS sequence"/>
</dbReference>
<evidence type="ECO:0000313" key="3">
    <source>
        <dbReference type="Proteomes" id="UP001438953"/>
    </source>
</evidence>
<accession>A0ABV1SBY6</accession>
<evidence type="ECO:0000256" key="1">
    <source>
        <dbReference type="SAM" id="Phobius"/>
    </source>
</evidence>
<comment type="caution">
    <text evidence="2">The sequence shown here is derived from an EMBL/GenBank/DDBJ whole genome shotgun (WGS) entry which is preliminary data.</text>
</comment>
<name>A0ABV1SBY6_9RHOB</name>
<dbReference type="RefSeq" id="WP_350934308.1">
    <property type="nucleotide sequence ID" value="NZ_JAYWLC010000001.1"/>
</dbReference>
<feature type="transmembrane region" description="Helical" evidence="1">
    <location>
        <begin position="12"/>
        <end position="33"/>
    </location>
</feature>
<evidence type="ECO:0000313" key="2">
    <source>
        <dbReference type="EMBL" id="MER5170418.1"/>
    </source>
</evidence>
<sequence>MSRSRPYQEEGLPAWVKWGLFPAMLGGFGWAFYAVSQSQFAAPASYLFNTPSEAVEAAYCMVVAEDVHPNRVPPGSYLSEARNFWMTRLREISGSGMGAALVKARVQLTRDIDRVQRPNPRKEWLEFTVGECSHKATNYGMKFREFE</sequence>
<proteinExistence type="predicted"/>
<organism evidence="2 3">
    <name type="scientific">Thioclava kandeliae</name>
    <dbReference type="NCBI Taxonomy" id="3070818"/>
    <lineage>
        <taxon>Bacteria</taxon>
        <taxon>Pseudomonadati</taxon>
        <taxon>Pseudomonadota</taxon>
        <taxon>Alphaproteobacteria</taxon>
        <taxon>Rhodobacterales</taxon>
        <taxon>Paracoccaceae</taxon>
        <taxon>Thioclava</taxon>
    </lineage>
</organism>
<protein>
    <submittedName>
        <fullName evidence="2">Uncharacterized protein</fullName>
    </submittedName>
</protein>
<keyword evidence="1" id="KW-0472">Membrane</keyword>
<gene>
    <name evidence="2" type="ORF">VSX56_01410</name>
</gene>
<reference evidence="2 3" key="1">
    <citation type="submission" date="2024-06" db="EMBL/GenBank/DDBJ databases">
        <title>Thioclava kandeliae sp. nov. from a rhizosphere soil sample of Kandelia candel in a mangrove.</title>
        <authorList>
            <person name="Mu T."/>
        </authorList>
    </citation>
    <scope>NUCLEOTIDE SEQUENCE [LARGE SCALE GENOMIC DNA]</scope>
    <source>
        <strain evidence="2 3">CPCC 100088</strain>
    </source>
</reference>